<dbReference type="InterPro" id="IPR045861">
    <property type="entry name" value="CorA_cytoplasmic_dom"/>
</dbReference>
<gene>
    <name evidence="2" type="ORF">BSAL_32995</name>
</gene>
<feature type="compositionally biased region" description="Polar residues" evidence="1">
    <location>
        <begin position="338"/>
        <end position="351"/>
    </location>
</feature>
<dbReference type="EMBL" id="CYKH01001944">
    <property type="protein sequence ID" value="CUG91620.1"/>
    <property type="molecule type" value="Genomic_DNA"/>
</dbReference>
<feature type="region of interest" description="Disordered" evidence="1">
    <location>
        <begin position="177"/>
        <end position="222"/>
    </location>
</feature>
<evidence type="ECO:0000256" key="1">
    <source>
        <dbReference type="SAM" id="MobiDB-lite"/>
    </source>
</evidence>
<dbReference type="SUPFAM" id="SSF143865">
    <property type="entry name" value="CorA soluble domain-like"/>
    <property type="match status" value="1"/>
</dbReference>
<sequence>MLLRRRAALPQRWLLFGRPLLFGAVITSTCRFSSSSTSSASSASLPKDHHDQHIPPSSKGSDGGAPPSSRIHQEVAESIHLMSIDGFEWIDFVARPEAMESILHDGGFVLATRGLLHQHGVARDVVARVSRDVWLPITHFSGDAESIAIVTRVPSSHGDKVSTGFVWAQGVSNSVKQEINKRGGGGGGGDDTDDTTTEENHGETRADHSAISSDDTDRSQENKDMTILGLTVRLNIFIHRPSKKIITVHRYPLKFIMELQRDWHLKHRFDSIHTMLFRLMQASTKNFEERQVEYSRRLDWLESTLFREDEEAARRDRVGLDDDVVATNFRSKRGAHVSLSSSPRSQGATSDNRSRRHAAWSVVRNV</sequence>
<feature type="non-terminal residue" evidence="2">
    <location>
        <position position="366"/>
    </location>
</feature>
<protein>
    <submittedName>
        <fullName evidence="2">Ion transporter, putative</fullName>
    </submittedName>
</protein>
<organism evidence="2 3">
    <name type="scientific">Bodo saltans</name>
    <name type="common">Flagellated protozoan</name>
    <dbReference type="NCBI Taxonomy" id="75058"/>
    <lineage>
        <taxon>Eukaryota</taxon>
        <taxon>Discoba</taxon>
        <taxon>Euglenozoa</taxon>
        <taxon>Kinetoplastea</taxon>
        <taxon>Metakinetoplastina</taxon>
        <taxon>Eubodonida</taxon>
        <taxon>Bodonidae</taxon>
        <taxon>Bodo</taxon>
    </lineage>
</organism>
<dbReference type="AlphaFoldDB" id="A0A0S4JN13"/>
<name>A0A0S4JN13_BODSA</name>
<feature type="region of interest" description="Disordered" evidence="1">
    <location>
        <begin position="33"/>
        <end position="69"/>
    </location>
</feature>
<dbReference type="VEuPathDB" id="TriTrypDB:BSAL_32995"/>
<evidence type="ECO:0000313" key="2">
    <source>
        <dbReference type="EMBL" id="CUG91620.1"/>
    </source>
</evidence>
<feature type="compositionally biased region" description="Basic and acidic residues" evidence="1">
    <location>
        <begin position="198"/>
        <end position="208"/>
    </location>
</feature>
<keyword evidence="3" id="KW-1185">Reference proteome</keyword>
<feature type="region of interest" description="Disordered" evidence="1">
    <location>
        <begin position="335"/>
        <end position="366"/>
    </location>
</feature>
<proteinExistence type="predicted"/>
<evidence type="ECO:0000313" key="3">
    <source>
        <dbReference type="Proteomes" id="UP000051952"/>
    </source>
</evidence>
<accession>A0A0S4JN13</accession>
<reference evidence="3" key="1">
    <citation type="submission" date="2015-09" db="EMBL/GenBank/DDBJ databases">
        <authorList>
            <consortium name="Pathogen Informatics"/>
        </authorList>
    </citation>
    <scope>NUCLEOTIDE SEQUENCE [LARGE SCALE GENOMIC DNA]</scope>
    <source>
        <strain evidence="3">Lake Konstanz</strain>
    </source>
</reference>
<feature type="compositionally biased region" description="Low complexity" evidence="1">
    <location>
        <begin position="33"/>
        <end position="44"/>
    </location>
</feature>
<dbReference type="Proteomes" id="UP000051952">
    <property type="component" value="Unassembled WGS sequence"/>
</dbReference>